<gene>
    <name evidence="1" type="primary">PLEST010749</name>
    <name evidence="1" type="ORF">PLESTB_001348700</name>
</gene>
<reference evidence="1 2" key="1">
    <citation type="journal article" date="2023" name="Commun. Biol.">
        <title>Reorganization of the ancestral sex-determining regions during the evolution of trioecy in Pleodorina starrii.</title>
        <authorList>
            <person name="Takahashi K."/>
            <person name="Suzuki S."/>
            <person name="Kawai-Toyooka H."/>
            <person name="Yamamoto K."/>
            <person name="Hamaji T."/>
            <person name="Ootsuki R."/>
            <person name="Yamaguchi H."/>
            <person name="Kawachi M."/>
            <person name="Higashiyama T."/>
            <person name="Nozaki H."/>
        </authorList>
    </citation>
    <scope>NUCLEOTIDE SEQUENCE [LARGE SCALE GENOMIC DNA]</scope>
    <source>
        <strain evidence="1 2">NIES-4479</strain>
    </source>
</reference>
<comment type="caution">
    <text evidence="1">The sequence shown here is derived from an EMBL/GenBank/DDBJ whole genome shotgun (WGS) entry which is preliminary data.</text>
</comment>
<dbReference type="EMBL" id="BRXU01000022">
    <property type="protein sequence ID" value="GLC58344.1"/>
    <property type="molecule type" value="Genomic_DNA"/>
</dbReference>
<name>A0A9W6BUC3_9CHLO</name>
<dbReference type="AlphaFoldDB" id="A0A9W6BUC3"/>
<keyword evidence="2" id="KW-1185">Reference proteome</keyword>
<proteinExistence type="predicted"/>
<sequence>MANNLTARVYEGASFQYRMTLNSSTTVAQATDAAAKELKRTAPDIGNTQLRSVRHKDNKGRVKEEIMDPAAKMQPSYELQLEVEDADIIMQRRQERAFRRFILKRHVISFASSVSARMVSGLSEVPRSGPNKNASGVQTFLQSPEVSGKIVSFLRKAMLSGEPADFAVALDENYDQRNVAEHDTTDKYLEETAAELMEMGALCLLGKEHPWQCALIEHFALVKSDLFA</sequence>
<dbReference type="Proteomes" id="UP001165080">
    <property type="component" value="Unassembled WGS sequence"/>
</dbReference>
<evidence type="ECO:0000313" key="2">
    <source>
        <dbReference type="Proteomes" id="UP001165080"/>
    </source>
</evidence>
<protein>
    <submittedName>
        <fullName evidence="1">Uncharacterized protein</fullName>
    </submittedName>
</protein>
<accession>A0A9W6BUC3</accession>
<organism evidence="1 2">
    <name type="scientific">Pleodorina starrii</name>
    <dbReference type="NCBI Taxonomy" id="330485"/>
    <lineage>
        <taxon>Eukaryota</taxon>
        <taxon>Viridiplantae</taxon>
        <taxon>Chlorophyta</taxon>
        <taxon>core chlorophytes</taxon>
        <taxon>Chlorophyceae</taxon>
        <taxon>CS clade</taxon>
        <taxon>Chlamydomonadales</taxon>
        <taxon>Volvocaceae</taxon>
        <taxon>Pleodorina</taxon>
    </lineage>
</organism>
<evidence type="ECO:0000313" key="1">
    <source>
        <dbReference type="EMBL" id="GLC58344.1"/>
    </source>
</evidence>